<organism evidence="1 2">
    <name type="scientific">Arenibacter antarcticus</name>
    <dbReference type="NCBI Taxonomy" id="2040469"/>
    <lineage>
        <taxon>Bacteria</taxon>
        <taxon>Pseudomonadati</taxon>
        <taxon>Bacteroidota</taxon>
        <taxon>Flavobacteriia</taxon>
        <taxon>Flavobacteriales</taxon>
        <taxon>Flavobacteriaceae</taxon>
        <taxon>Arenibacter</taxon>
    </lineage>
</organism>
<name>A0ABW5VER6_9FLAO</name>
<evidence type="ECO:0000313" key="1">
    <source>
        <dbReference type="EMBL" id="MFD2789486.1"/>
    </source>
</evidence>
<dbReference type="Proteomes" id="UP001597532">
    <property type="component" value="Unassembled WGS sequence"/>
</dbReference>
<sequence length="550" mass="60602">MMYQIINKIAILVLGLIVLVSCHGLEDLNENPNQIGSDNVDPNLLIATVISGTAKNVVDLGFGDIAGVMQHTQKDGWSGGHNSYDWSNGSFNWNGYYSLLTNDKTLLKKAEVDNLEFHIGVGLVMKAYLFGMISDLYGDAPYTNALRGDEGVEFFDTAFDNQKVIYTGILSDLDRANSLLSKNQDAYFSILENQDILYSGDVAKWRKFANSLALRYYMRLSEKEPGIAEAGIKNITSNPSQYPLIMNASDDANVDYVGSSGADSWPSTTKFSSDPAGNYFRIKMSATLVDALLALDDPRLGVWANKIEIPLVLATGEPENTDQIRNGERYVGQKLVDDHLEIVGVPVNYNKDYVGLPTAIPFGGSFNLRVNPAQGTYNPSVSQLNDIYKEAKGPLLKSRLISAAEVNFILAEAALKGWVSGSAENYYNEGIKQSFEAWGIGDEYANYMAGISFGGLGDIMEQKWIASWTSATQSWFDYRRTGLPNLTTGPSSKRAAIPLRFYYNIDEINSNTENANDAIDKLEPTQFTAPDSNNSAWSKMWLLQGTGKPY</sequence>
<proteinExistence type="predicted"/>
<protein>
    <submittedName>
        <fullName evidence="1">SusD/RagB family nutrient-binding outer membrane lipoprotein</fullName>
    </submittedName>
</protein>
<gene>
    <name evidence="1" type="ORF">ACFS1K_06930</name>
</gene>
<comment type="caution">
    <text evidence="1">The sequence shown here is derived from an EMBL/GenBank/DDBJ whole genome shotgun (WGS) entry which is preliminary data.</text>
</comment>
<dbReference type="InterPro" id="IPR041662">
    <property type="entry name" value="SusD-like_2"/>
</dbReference>
<accession>A0ABW5VER6</accession>
<dbReference type="InterPro" id="IPR011990">
    <property type="entry name" value="TPR-like_helical_dom_sf"/>
</dbReference>
<dbReference type="Pfam" id="PF12771">
    <property type="entry name" value="SusD-like_2"/>
    <property type="match status" value="2"/>
</dbReference>
<keyword evidence="2" id="KW-1185">Reference proteome</keyword>
<evidence type="ECO:0000313" key="2">
    <source>
        <dbReference type="Proteomes" id="UP001597532"/>
    </source>
</evidence>
<dbReference type="SUPFAM" id="SSF48452">
    <property type="entry name" value="TPR-like"/>
    <property type="match status" value="1"/>
</dbReference>
<keyword evidence="1" id="KW-0449">Lipoprotein</keyword>
<reference evidence="2" key="1">
    <citation type="journal article" date="2019" name="Int. J. Syst. Evol. Microbiol.">
        <title>The Global Catalogue of Microorganisms (GCM) 10K type strain sequencing project: providing services to taxonomists for standard genome sequencing and annotation.</title>
        <authorList>
            <consortium name="The Broad Institute Genomics Platform"/>
            <consortium name="The Broad Institute Genome Sequencing Center for Infectious Disease"/>
            <person name="Wu L."/>
            <person name="Ma J."/>
        </authorList>
    </citation>
    <scope>NUCLEOTIDE SEQUENCE [LARGE SCALE GENOMIC DNA]</scope>
    <source>
        <strain evidence="2">KCTC 52924</strain>
    </source>
</reference>
<dbReference type="EMBL" id="JBHUOK010000021">
    <property type="protein sequence ID" value="MFD2789486.1"/>
    <property type="molecule type" value="Genomic_DNA"/>
</dbReference>
<dbReference type="Gene3D" id="1.25.40.390">
    <property type="match status" value="1"/>
</dbReference>
<dbReference type="RefSeq" id="WP_251808192.1">
    <property type="nucleotide sequence ID" value="NZ_CP166679.1"/>
</dbReference>